<evidence type="ECO:0000256" key="1">
    <source>
        <dbReference type="ARBA" id="ARBA00004571"/>
    </source>
</evidence>
<evidence type="ECO:0000313" key="7">
    <source>
        <dbReference type="EMBL" id="VAX14138.1"/>
    </source>
</evidence>
<proteinExistence type="predicted"/>
<evidence type="ECO:0000256" key="6">
    <source>
        <dbReference type="ARBA" id="ARBA00023237"/>
    </source>
</evidence>
<dbReference type="Pfam" id="PF03349">
    <property type="entry name" value="Toluene_X"/>
    <property type="match status" value="1"/>
</dbReference>
<organism evidence="7">
    <name type="scientific">hydrothermal vent metagenome</name>
    <dbReference type="NCBI Taxonomy" id="652676"/>
    <lineage>
        <taxon>unclassified sequences</taxon>
        <taxon>metagenomes</taxon>
        <taxon>ecological metagenomes</taxon>
    </lineage>
</organism>
<sequence length="423" mass="45342">MNKKISIIIAALTLPTLASATNGYQLIGVGAYQKGLAGAITANPGSAMTAVSNPAGAARVGSRADFSMEAFMPERDVDFTALAGKTGDSAVSMYGVPSLGWTAPTSKGSNMYFGGGMYGTSGMGVDYASTRMTGGAPNRYWDGYSNIAFWQMAPVLAWNVDDKLSLGVSLNIDYQSVAFQQRVLSDTTGNGVGDTVVDNFDLSRAASSFGFGLGLGILYDLNPQITLGFSYKSKQRFSDMEYQLAYGDIYSDTQTAGSAGTYKLALDFPQQAAAGIAYRPNSKLTLSADLKWINWSDTMNKLAVTGPNNFVRSMNPGWNDQTVFAVGVNYDLNDRISLRGGYNYAKSPFGENQASRNLILPAIVESHYTLGAGFRLNSNWDLSVHYMYTPKKTLQAPATDLQAPGAIISLQETSFGANIGYRF</sequence>
<keyword evidence="6" id="KW-0998">Cell outer membrane</keyword>
<dbReference type="PANTHER" id="PTHR35093:SF8">
    <property type="entry name" value="OUTER MEMBRANE PROTEIN NMB0088-RELATED"/>
    <property type="match status" value="1"/>
</dbReference>
<dbReference type="SUPFAM" id="SSF56935">
    <property type="entry name" value="Porins"/>
    <property type="match status" value="1"/>
</dbReference>
<dbReference type="AlphaFoldDB" id="A0A3B1BRP3"/>
<evidence type="ECO:0000256" key="3">
    <source>
        <dbReference type="ARBA" id="ARBA00022692"/>
    </source>
</evidence>
<dbReference type="EMBL" id="UOFZ01000158">
    <property type="protein sequence ID" value="VAX14138.1"/>
    <property type="molecule type" value="Genomic_DNA"/>
</dbReference>
<name>A0A3B1BRP3_9ZZZZ</name>
<dbReference type="PANTHER" id="PTHR35093">
    <property type="entry name" value="OUTER MEMBRANE PROTEIN NMB0088-RELATED"/>
    <property type="match status" value="1"/>
</dbReference>
<evidence type="ECO:0000256" key="5">
    <source>
        <dbReference type="ARBA" id="ARBA00023136"/>
    </source>
</evidence>
<reference evidence="7" key="1">
    <citation type="submission" date="2018-06" db="EMBL/GenBank/DDBJ databases">
        <authorList>
            <person name="Zhirakovskaya E."/>
        </authorList>
    </citation>
    <scope>NUCLEOTIDE SEQUENCE</scope>
</reference>
<comment type="subcellular location">
    <subcellularLocation>
        <location evidence="1">Cell outer membrane</location>
        <topology evidence="1">Multi-pass membrane protein</topology>
    </subcellularLocation>
</comment>
<accession>A0A3B1BRP3</accession>
<evidence type="ECO:0000256" key="4">
    <source>
        <dbReference type="ARBA" id="ARBA00022729"/>
    </source>
</evidence>
<dbReference type="GO" id="GO:0009279">
    <property type="term" value="C:cell outer membrane"/>
    <property type="evidence" value="ECO:0007669"/>
    <property type="project" value="UniProtKB-SubCell"/>
</dbReference>
<gene>
    <name evidence="7" type="ORF">MNBD_GAMMA24-2543</name>
</gene>
<evidence type="ECO:0000256" key="2">
    <source>
        <dbReference type="ARBA" id="ARBA00022452"/>
    </source>
</evidence>
<dbReference type="InterPro" id="IPR005017">
    <property type="entry name" value="OMPP1/FadL/TodX"/>
</dbReference>
<keyword evidence="5" id="KW-0472">Membrane</keyword>
<dbReference type="Gene3D" id="2.40.160.60">
    <property type="entry name" value="Outer membrane protein transport protein (OMPP1/FadL/TodX)"/>
    <property type="match status" value="1"/>
</dbReference>
<dbReference type="GO" id="GO:0015483">
    <property type="term" value="F:long-chain fatty acid transporting porin activity"/>
    <property type="evidence" value="ECO:0007669"/>
    <property type="project" value="TreeGrafter"/>
</dbReference>
<keyword evidence="3" id="KW-0812">Transmembrane</keyword>
<protein>
    <submittedName>
        <fullName evidence="7">Membrane protein involved in aromatic hydrocarbon degradation</fullName>
    </submittedName>
</protein>
<keyword evidence="4" id="KW-0732">Signal</keyword>
<keyword evidence="2" id="KW-1134">Transmembrane beta strand</keyword>